<dbReference type="Gene3D" id="3.10.129.10">
    <property type="entry name" value="Hotdog Thioesterase"/>
    <property type="match status" value="2"/>
</dbReference>
<dbReference type="SUPFAM" id="SSF52058">
    <property type="entry name" value="L domain-like"/>
    <property type="match status" value="1"/>
</dbReference>
<dbReference type="InterPro" id="IPR000938">
    <property type="entry name" value="CAP-Gly_domain"/>
</dbReference>
<evidence type="ECO:0000256" key="2">
    <source>
        <dbReference type="ARBA" id="ARBA00022737"/>
    </source>
</evidence>
<dbReference type="SMART" id="SM00369">
    <property type="entry name" value="LRR_TYP"/>
    <property type="match status" value="2"/>
</dbReference>
<dbReference type="GO" id="GO:0004300">
    <property type="term" value="F:enoyl-CoA hydratase activity"/>
    <property type="evidence" value="ECO:0007669"/>
    <property type="project" value="TreeGrafter"/>
</dbReference>
<comment type="caution">
    <text evidence="4">The sequence shown here is derived from an EMBL/GenBank/DDBJ whole genome shotgun (WGS) entry which is preliminary data.</text>
</comment>
<dbReference type="Proteomes" id="UP001392437">
    <property type="component" value="Unassembled WGS sequence"/>
</dbReference>
<gene>
    <name evidence="4" type="ORF">PG999_006125</name>
</gene>
<dbReference type="SMART" id="SM01052">
    <property type="entry name" value="CAP_GLY"/>
    <property type="match status" value="1"/>
</dbReference>
<dbReference type="InterPro" id="IPR001611">
    <property type="entry name" value="Leu-rich_rpt"/>
</dbReference>
<dbReference type="PANTHER" id="PTHR13078">
    <property type="entry name" value="PEROXISOMAL MULTIFUNCTIONAL ENZYME TYPE 2-RELATED"/>
    <property type="match status" value="1"/>
</dbReference>
<dbReference type="EMBL" id="JAQQWP010000006">
    <property type="protein sequence ID" value="KAK8114056.1"/>
    <property type="molecule type" value="Genomic_DNA"/>
</dbReference>
<keyword evidence="1" id="KW-0433">Leucine-rich repeat</keyword>
<name>A0AAW0QRB7_9PEZI</name>
<keyword evidence="5" id="KW-1185">Reference proteome</keyword>
<dbReference type="SUPFAM" id="SSF74924">
    <property type="entry name" value="Cap-Gly domain"/>
    <property type="match status" value="1"/>
</dbReference>
<dbReference type="CDD" id="cd03448">
    <property type="entry name" value="HDE_HSD"/>
    <property type="match status" value="1"/>
</dbReference>
<dbReference type="GO" id="GO:0006635">
    <property type="term" value="P:fatty acid beta-oxidation"/>
    <property type="evidence" value="ECO:0007669"/>
    <property type="project" value="TreeGrafter"/>
</dbReference>
<evidence type="ECO:0000259" key="3">
    <source>
        <dbReference type="PROSITE" id="PS50245"/>
    </source>
</evidence>
<keyword evidence="2" id="KW-0677">Repeat</keyword>
<dbReference type="GO" id="GO:0005777">
    <property type="term" value="C:peroxisome"/>
    <property type="evidence" value="ECO:0007669"/>
    <property type="project" value="TreeGrafter"/>
</dbReference>
<accession>A0AAW0QRB7</accession>
<evidence type="ECO:0000313" key="4">
    <source>
        <dbReference type="EMBL" id="KAK8114056.1"/>
    </source>
</evidence>
<feature type="domain" description="CAP-Gly" evidence="3">
    <location>
        <begin position="376"/>
        <end position="422"/>
    </location>
</feature>
<dbReference type="PANTHER" id="PTHR13078:SF57">
    <property type="entry name" value="DEHYDRATASE, PUTATIVE (AFU_ORTHOLOGUE AFUA_5G00640)-RELATED"/>
    <property type="match status" value="1"/>
</dbReference>
<dbReference type="InterPro" id="IPR029069">
    <property type="entry name" value="HotDog_dom_sf"/>
</dbReference>
<evidence type="ECO:0000256" key="1">
    <source>
        <dbReference type="ARBA" id="ARBA00022614"/>
    </source>
</evidence>
<dbReference type="Gene3D" id="3.80.10.10">
    <property type="entry name" value="Ribonuclease Inhibitor"/>
    <property type="match status" value="2"/>
</dbReference>
<dbReference type="GO" id="GO:0044594">
    <property type="term" value="F:17-beta-hydroxysteroid dehydrogenase (NAD+) activity"/>
    <property type="evidence" value="ECO:0007669"/>
    <property type="project" value="TreeGrafter"/>
</dbReference>
<dbReference type="Pfam" id="PF22622">
    <property type="entry name" value="MFE-2_hydrat-2_N"/>
    <property type="match status" value="1"/>
</dbReference>
<reference evidence="4 5" key="1">
    <citation type="submission" date="2023-01" db="EMBL/GenBank/DDBJ databases">
        <title>Analysis of 21 Apiospora genomes using comparative genomics revels a genus with tremendous synthesis potential of carbohydrate active enzymes and secondary metabolites.</title>
        <authorList>
            <person name="Sorensen T."/>
        </authorList>
    </citation>
    <scope>NUCLEOTIDE SEQUENCE [LARGE SCALE GENOMIC DNA]</scope>
    <source>
        <strain evidence="4 5">CBS 117206</strain>
    </source>
</reference>
<dbReference type="InterPro" id="IPR036859">
    <property type="entry name" value="CAP-Gly_dom_sf"/>
</dbReference>
<dbReference type="GO" id="GO:0003857">
    <property type="term" value="F:(3S)-3-hydroxyacyl-CoA dehydrogenase (NAD+) activity"/>
    <property type="evidence" value="ECO:0007669"/>
    <property type="project" value="TreeGrafter"/>
</dbReference>
<sequence length="936" mass="103157">MSGPGAGFEYPPKEVSWLKRDALLFAASIGCTSDELQFLFELDPNFSVFPTYPVVLPFKEDTQEVIDFYAAQKAIKIPGVPEFDARRVVDGQRLVQFLKPLPATSAGKKFEIRTKVLGVYDKGRPGTVVETQTDLVEAGSGDVYSRAVGSAFYVAQGNWGGPKGPATENFPPPKGKQPDVVFEDQTTQQTALLYRLNGDYNPLHAHPEPGKKMGFGGAIIHGLYSFNSSCHGLLQKLGGSDPKNIKEFQARFASPVKPGDKLVTQAWRTGEMKGEWEEIRFVTSVAGGKVCLSNGRALMKVVGEAKSKFTALMTLDIWVAEDHGIGDSVRVSTAAAFNQANFCACRLRSALSMTSKAKVGDRLSYDGAVCTVRYIGEVVGTTGNWIGVEWDDASRGKHNGSHKEQRYFTCKSKSPTAASFVRPTRTAEAPRSFVKALKEKYTAELATGGIEIRFSGKLAEEVGFEKIRRKQADLAELKHAILDGMRVAHAYDERDEHISDICPKVINLELSRNLFTRMGTVVGICSELPGLRSLRLNGNRFQDVLHDEGLQEAGEILANVTELALEENLMDWNEICHVATKFPGLANLSVDLNQLSSLPAVPLKSLSTTLVSLNLEFNEFTSFMDIASLSEMKSLRNLHLKGNNISAITANTSDPAPVFSPSLRFLDISYNQVSTWSFVDELPATFPGLTSLRFAHNPIYENPDPEHSAQSKSIGEDAYMITVGRLARLEKLNFGNITKADRQDAEMFYLARVGKHLATVPPSQEAEVIQYHKRYEALCELYGAPAVNRTKEINPAFLEARLITVQFVYHAPRGGYATSPPEITSKIPKSYDIYRVKGIAGKLFGQKPLDLRLTWETGEWDPVAGFDDEVDEDDSGVEDNNVKEDAAAKVDAGDETSQGERKVGKWVKREVELRDGPRQLGFCVDGLEAKIRVEVR</sequence>
<organism evidence="4 5">
    <name type="scientific">Apiospora kogelbergensis</name>
    <dbReference type="NCBI Taxonomy" id="1337665"/>
    <lineage>
        <taxon>Eukaryota</taxon>
        <taxon>Fungi</taxon>
        <taxon>Dikarya</taxon>
        <taxon>Ascomycota</taxon>
        <taxon>Pezizomycotina</taxon>
        <taxon>Sordariomycetes</taxon>
        <taxon>Xylariomycetidae</taxon>
        <taxon>Amphisphaeriales</taxon>
        <taxon>Apiosporaceae</taxon>
        <taxon>Apiospora</taxon>
    </lineage>
</organism>
<dbReference type="InterPro" id="IPR003591">
    <property type="entry name" value="Leu-rich_rpt_typical-subtyp"/>
</dbReference>
<dbReference type="SUPFAM" id="SSF54637">
    <property type="entry name" value="Thioesterase/thiol ester dehydrase-isomerase"/>
    <property type="match status" value="2"/>
</dbReference>
<proteinExistence type="predicted"/>
<protein>
    <recommendedName>
        <fullName evidence="3">CAP-Gly domain-containing protein</fullName>
    </recommendedName>
</protein>
<dbReference type="Pfam" id="PF01302">
    <property type="entry name" value="CAP_GLY"/>
    <property type="match status" value="1"/>
</dbReference>
<dbReference type="InterPro" id="IPR032675">
    <property type="entry name" value="LRR_dom_sf"/>
</dbReference>
<dbReference type="InterPro" id="IPR002539">
    <property type="entry name" value="MaoC-like_dom"/>
</dbReference>
<dbReference type="Pfam" id="PF01575">
    <property type="entry name" value="MaoC_dehydratas"/>
    <property type="match status" value="1"/>
</dbReference>
<dbReference type="InterPro" id="IPR054357">
    <property type="entry name" value="MFE-2_N"/>
</dbReference>
<dbReference type="Gene3D" id="2.30.30.190">
    <property type="entry name" value="CAP Gly-rich-like domain"/>
    <property type="match status" value="1"/>
</dbReference>
<dbReference type="AlphaFoldDB" id="A0AAW0QRB7"/>
<dbReference type="PROSITE" id="PS51450">
    <property type="entry name" value="LRR"/>
    <property type="match status" value="1"/>
</dbReference>
<dbReference type="PROSITE" id="PS50245">
    <property type="entry name" value="CAP_GLY_2"/>
    <property type="match status" value="1"/>
</dbReference>
<evidence type="ECO:0000313" key="5">
    <source>
        <dbReference type="Proteomes" id="UP001392437"/>
    </source>
</evidence>